<dbReference type="EMBL" id="JADIKG010000011">
    <property type="protein sequence ID" value="MFK2873059.1"/>
    <property type="molecule type" value="Genomic_DNA"/>
</dbReference>
<dbReference type="Pfam" id="PF01638">
    <property type="entry name" value="HxlR"/>
    <property type="match status" value="1"/>
</dbReference>
<keyword evidence="7" id="KW-1185">Reference proteome</keyword>
<comment type="caution">
    <text evidence="6">The sequence shown here is derived from an EMBL/GenBank/DDBJ whole genome shotgun (WGS) entry which is preliminary data.</text>
</comment>
<gene>
    <name evidence="6" type="ORF">ISP13_05895</name>
</gene>
<keyword evidence="3" id="KW-0804">Transcription</keyword>
<dbReference type="Gene3D" id="1.10.10.10">
    <property type="entry name" value="Winged helix-like DNA-binding domain superfamily/Winged helix DNA-binding domain"/>
    <property type="match status" value="1"/>
</dbReference>
<evidence type="ECO:0000259" key="5">
    <source>
        <dbReference type="PROSITE" id="PS51118"/>
    </source>
</evidence>
<protein>
    <submittedName>
        <fullName evidence="6">Helix-turn-helix transcriptional regulator</fullName>
    </submittedName>
</protein>
<accession>A0ABW8IVT1</accession>
<dbReference type="Proteomes" id="UP001620405">
    <property type="component" value="Unassembled WGS sequence"/>
</dbReference>
<evidence type="ECO:0000256" key="4">
    <source>
        <dbReference type="SAM" id="MobiDB-lite"/>
    </source>
</evidence>
<evidence type="ECO:0000256" key="2">
    <source>
        <dbReference type="ARBA" id="ARBA00023125"/>
    </source>
</evidence>
<dbReference type="PANTHER" id="PTHR33204:SF39">
    <property type="entry name" value="TRANSCRIPTIONAL REGULATORY PROTEIN"/>
    <property type="match status" value="1"/>
</dbReference>
<dbReference type="InterPro" id="IPR002577">
    <property type="entry name" value="HTH_HxlR"/>
</dbReference>
<name>A0ABW8IVT1_9GAMM</name>
<evidence type="ECO:0000256" key="1">
    <source>
        <dbReference type="ARBA" id="ARBA00023015"/>
    </source>
</evidence>
<feature type="region of interest" description="Disordered" evidence="4">
    <location>
        <begin position="129"/>
        <end position="156"/>
    </location>
</feature>
<organism evidence="6 7">
    <name type="scientific">Dyella lipolytica</name>
    <dbReference type="NCBI Taxonomy" id="1867835"/>
    <lineage>
        <taxon>Bacteria</taxon>
        <taxon>Pseudomonadati</taxon>
        <taxon>Pseudomonadota</taxon>
        <taxon>Gammaproteobacteria</taxon>
        <taxon>Lysobacterales</taxon>
        <taxon>Rhodanobacteraceae</taxon>
        <taxon>Dyella</taxon>
    </lineage>
</organism>
<sequence length="156" mass="17496">MSNALSAIERFSRYPLGESQSVCCPVRDVLDRIGDKWSMLMIMALAMRPHRFGELHRAVHDISKRMLTQTLRDLERDGLITRHVFPTKPPGVEYRLAPLGQSLLEPMAGLIDWADRCYGDIHAARARFDSTHGDASRQASSTRLAGKISTGAHARR</sequence>
<dbReference type="PANTHER" id="PTHR33204">
    <property type="entry name" value="TRANSCRIPTIONAL REGULATOR, MARR FAMILY"/>
    <property type="match status" value="1"/>
</dbReference>
<dbReference type="SUPFAM" id="SSF46785">
    <property type="entry name" value="Winged helix' DNA-binding domain"/>
    <property type="match status" value="1"/>
</dbReference>
<evidence type="ECO:0000313" key="7">
    <source>
        <dbReference type="Proteomes" id="UP001620405"/>
    </source>
</evidence>
<evidence type="ECO:0000313" key="6">
    <source>
        <dbReference type="EMBL" id="MFK2873059.1"/>
    </source>
</evidence>
<keyword evidence="1" id="KW-0805">Transcription regulation</keyword>
<dbReference type="InterPro" id="IPR036388">
    <property type="entry name" value="WH-like_DNA-bd_sf"/>
</dbReference>
<reference evidence="6 7" key="1">
    <citation type="submission" date="2020-10" db="EMBL/GenBank/DDBJ databases">
        <title>Phylogeny of dyella-like bacteria.</title>
        <authorList>
            <person name="Fu J."/>
        </authorList>
    </citation>
    <scope>NUCLEOTIDE SEQUENCE [LARGE SCALE GENOMIC DNA]</scope>
    <source>
        <strain evidence="6 7">DHOB07</strain>
    </source>
</reference>
<dbReference type="PROSITE" id="PS51118">
    <property type="entry name" value="HTH_HXLR"/>
    <property type="match status" value="1"/>
</dbReference>
<evidence type="ECO:0000256" key="3">
    <source>
        <dbReference type="ARBA" id="ARBA00023163"/>
    </source>
</evidence>
<feature type="domain" description="HTH hxlR-type" evidence="5">
    <location>
        <begin position="24"/>
        <end position="122"/>
    </location>
</feature>
<proteinExistence type="predicted"/>
<dbReference type="InterPro" id="IPR036390">
    <property type="entry name" value="WH_DNA-bd_sf"/>
</dbReference>
<keyword evidence="2" id="KW-0238">DNA-binding</keyword>
<dbReference type="RefSeq" id="WP_345782635.1">
    <property type="nucleotide sequence ID" value="NZ_BSNQ01000003.1"/>
</dbReference>